<accession>A0ABW5ISQ4</accession>
<evidence type="ECO:0000313" key="2">
    <source>
        <dbReference type="Proteomes" id="UP001597468"/>
    </source>
</evidence>
<gene>
    <name evidence="1" type="ORF">ACFSTG_02080</name>
</gene>
<sequence length="427" mass="49740">MQEDYLHYLWEFQKWKHSGLFTTEGAPVTVLSAGSHNFLSGPDFFNSRVVIGDQEWAGNVEIHINSSDWYRHRHEIDPAYDNVILHVVWKHDVDVYRKDQSAVPVLELHNIVPKSTLENYERLLLRPAGNWINCESDFKGFEEFTLDNWLERLYFERLESKSKLIYSLLQRSAGNWEEVLFKMLARNFGLNLNGEAFLSIAESIPFAVVRKCRGDRDNLEALLLGQAGLLEDDLEDSYYLKLKQDYLFLKHKYRLSREGISPVKYFRLRPDNFPELRLVQLAAVYKLTPALFSKLMEAGNVEELRELFTGGINEYWKTHYTFRRSHPSRKKAFTTSFLNLLIINTLVPVKFCYLQQQGREEDETLINIMTSLPAESNKIIQKFNELRTGTATNALQSQALLQLKKEYCDKNNCLHCGLGIKLLQRQA</sequence>
<dbReference type="Pfam" id="PF11013">
    <property type="entry name" value="DUF2851"/>
    <property type="match status" value="1"/>
</dbReference>
<keyword evidence="2" id="KW-1185">Reference proteome</keyword>
<organism evidence="1 2">
    <name type="scientific">Salinimicrobium flavum</name>
    <dbReference type="NCBI Taxonomy" id="1737065"/>
    <lineage>
        <taxon>Bacteria</taxon>
        <taxon>Pseudomonadati</taxon>
        <taxon>Bacteroidota</taxon>
        <taxon>Flavobacteriia</taxon>
        <taxon>Flavobacteriales</taxon>
        <taxon>Flavobacteriaceae</taxon>
        <taxon>Salinimicrobium</taxon>
    </lineage>
</organism>
<evidence type="ECO:0000313" key="1">
    <source>
        <dbReference type="EMBL" id="MFD2516674.1"/>
    </source>
</evidence>
<proteinExistence type="predicted"/>
<dbReference type="Proteomes" id="UP001597468">
    <property type="component" value="Unassembled WGS sequence"/>
</dbReference>
<name>A0ABW5ISQ4_9FLAO</name>
<dbReference type="EMBL" id="JBHULT010000005">
    <property type="protein sequence ID" value="MFD2516674.1"/>
    <property type="molecule type" value="Genomic_DNA"/>
</dbReference>
<reference evidence="2" key="1">
    <citation type="journal article" date="2019" name="Int. J. Syst. Evol. Microbiol.">
        <title>The Global Catalogue of Microorganisms (GCM) 10K type strain sequencing project: providing services to taxonomists for standard genome sequencing and annotation.</title>
        <authorList>
            <consortium name="The Broad Institute Genomics Platform"/>
            <consortium name="The Broad Institute Genome Sequencing Center for Infectious Disease"/>
            <person name="Wu L."/>
            <person name="Ma J."/>
        </authorList>
    </citation>
    <scope>NUCLEOTIDE SEQUENCE [LARGE SCALE GENOMIC DNA]</scope>
    <source>
        <strain evidence="2">KCTC 42585</strain>
    </source>
</reference>
<protein>
    <submittedName>
        <fullName evidence="1">DUF2851 family protein</fullName>
    </submittedName>
</protein>
<dbReference type="InterPro" id="IPR021272">
    <property type="entry name" value="DUF2851"/>
</dbReference>
<comment type="caution">
    <text evidence="1">The sequence shown here is derived from an EMBL/GenBank/DDBJ whole genome shotgun (WGS) entry which is preliminary data.</text>
</comment>
<dbReference type="RefSeq" id="WP_380747980.1">
    <property type="nucleotide sequence ID" value="NZ_JBHULT010000005.1"/>
</dbReference>